<name>S7QKS6_GLOTA</name>
<reference evidence="2 3" key="1">
    <citation type="journal article" date="2012" name="Science">
        <title>The Paleozoic origin of enzymatic lignin decomposition reconstructed from 31 fungal genomes.</title>
        <authorList>
            <person name="Floudas D."/>
            <person name="Binder M."/>
            <person name="Riley R."/>
            <person name="Barry K."/>
            <person name="Blanchette R.A."/>
            <person name="Henrissat B."/>
            <person name="Martinez A.T."/>
            <person name="Otillar R."/>
            <person name="Spatafora J.W."/>
            <person name="Yadav J.S."/>
            <person name="Aerts A."/>
            <person name="Benoit I."/>
            <person name="Boyd A."/>
            <person name="Carlson A."/>
            <person name="Copeland A."/>
            <person name="Coutinho P.M."/>
            <person name="de Vries R.P."/>
            <person name="Ferreira P."/>
            <person name="Findley K."/>
            <person name="Foster B."/>
            <person name="Gaskell J."/>
            <person name="Glotzer D."/>
            <person name="Gorecki P."/>
            <person name="Heitman J."/>
            <person name="Hesse C."/>
            <person name="Hori C."/>
            <person name="Igarashi K."/>
            <person name="Jurgens J.A."/>
            <person name="Kallen N."/>
            <person name="Kersten P."/>
            <person name="Kohler A."/>
            <person name="Kuees U."/>
            <person name="Kumar T.K.A."/>
            <person name="Kuo A."/>
            <person name="LaButti K."/>
            <person name="Larrondo L.F."/>
            <person name="Lindquist E."/>
            <person name="Ling A."/>
            <person name="Lombard V."/>
            <person name="Lucas S."/>
            <person name="Lundell T."/>
            <person name="Martin R."/>
            <person name="McLaughlin D.J."/>
            <person name="Morgenstern I."/>
            <person name="Morin E."/>
            <person name="Murat C."/>
            <person name="Nagy L.G."/>
            <person name="Nolan M."/>
            <person name="Ohm R.A."/>
            <person name="Patyshakuliyeva A."/>
            <person name="Rokas A."/>
            <person name="Ruiz-Duenas F.J."/>
            <person name="Sabat G."/>
            <person name="Salamov A."/>
            <person name="Samejima M."/>
            <person name="Schmutz J."/>
            <person name="Slot J.C."/>
            <person name="St John F."/>
            <person name="Stenlid J."/>
            <person name="Sun H."/>
            <person name="Sun S."/>
            <person name="Syed K."/>
            <person name="Tsang A."/>
            <person name="Wiebenga A."/>
            <person name="Young D."/>
            <person name="Pisabarro A."/>
            <person name="Eastwood D.C."/>
            <person name="Martin F."/>
            <person name="Cullen D."/>
            <person name="Grigoriev I.V."/>
            <person name="Hibbett D.S."/>
        </authorList>
    </citation>
    <scope>NUCLEOTIDE SEQUENCE [LARGE SCALE GENOMIC DNA]</scope>
    <source>
        <strain evidence="2 3">ATCC 11539</strain>
    </source>
</reference>
<dbReference type="EMBL" id="KB469296">
    <property type="protein sequence ID" value="EPQ60411.1"/>
    <property type="molecule type" value="Genomic_DNA"/>
</dbReference>
<feature type="region of interest" description="Disordered" evidence="1">
    <location>
        <begin position="1"/>
        <end position="25"/>
    </location>
</feature>
<dbReference type="OMA" id="ENFANDA"/>
<dbReference type="OrthoDB" id="2664977at2759"/>
<dbReference type="KEGG" id="gtr:GLOTRDRAFT_124168"/>
<accession>S7QKS6</accession>
<organism evidence="2 3">
    <name type="scientific">Gloeophyllum trabeum (strain ATCC 11539 / FP-39264 / Madison 617)</name>
    <name type="common">Brown rot fungus</name>
    <dbReference type="NCBI Taxonomy" id="670483"/>
    <lineage>
        <taxon>Eukaryota</taxon>
        <taxon>Fungi</taxon>
        <taxon>Dikarya</taxon>
        <taxon>Basidiomycota</taxon>
        <taxon>Agaricomycotina</taxon>
        <taxon>Agaricomycetes</taxon>
        <taxon>Gloeophyllales</taxon>
        <taxon>Gloeophyllaceae</taxon>
        <taxon>Gloeophyllum</taxon>
    </lineage>
</organism>
<dbReference type="HOGENOM" id="CLU_041174_0_0_1"/>
<dbReference type="RefSeq" id="XP_007860827.1">
    <property type="nucleotide sequence ID" value="XM_007862636.1"/>
</dbReference>
<proteinExistence type="predicted"/>
<gene>
    <name evidence="2" type="ORF">GLOTRDRAFT_124168</name>
</gene>
<feature type="region of interest" description="Disordered" evidence="1">
    <location>
        <begin position="59"/>
        <end position="94"/>
    </location>
</feature>
<protein>
    <submittedName>
        <fullName evidence="2">Uncharacterized protein</fullName>
    </submittedName>
</protein>
<evidence type="ECO:0000313" key="2">
    <source>
        <dbReference type="EMBL" id="EPQ60411.1"/>
    </source>
</evidence>
<evidence type="ECO:0000313" key="3">
    <source>
        <dbReference type="Proteomes" id="UP000030669"/>
    </source>
</evidence>
<dbReference type="AlphaFoldDB" id="S7QKS6"/>
<feature type="compositionally biased region" description="Pro residues" evidence="1">
    <location>
        <begin position="74"/>
        <end position="88"/>
    </location>
</feature>
<sequence>MHYHYRKRCEYEARTPQSRSETPSPEVLIVVDDDTPERSAAEQAARRMTRFSALGRITKGQLNDPTPAVTPVQAPGPPAEHTSTPPPTGGFARMHQPHRTALYDNLLQAQINRWFETEPEAGSVKLLLRPANCDACVPTLADKIVSSALAQVLIALNGPANPTCASIRIMQPIAADLNEQLPMVWLVQVPEPLGHRLLSKRVWSFTRISFLFFHLLDMHELRTPTLLLPIIGFVTHATVESVLYTNLAAKSAPSSTMFTLAHILQEDMQADNELVAYNQMLYVLDCLTVCPLVQKASSGDSILWLLFLEDDLFNTLEQWVRFRRELALLQYPHLDDGVGVPFFPCPCAICGCTSHSSSLCPLPALPGWLGPNTSSTHSARPSPPASSRSLVSPREIEAALPAVMDTGGAVDVDMATETALIWATKRAVQAH</sequence>
<dbReference type="GeneID" id="19301059"/>
<keyword evidence="3" id="KW-1185">Reference proteome</keyword>
<dbReference type="Proteomes" id="UP000030669">
    <property type="component" value="Unassembled WGS sequence"/>
</dbReference>
<evidence type="ECO:0000256" key="1">
    <source>
        <dbReference type="SAM" id="MobiDB-lite"/>
    </source>
</evidence>